<proteinExistence type="predicted"/>
<evidence type="ECO:0000256" key="5">
    <source>
        <dbReference type="ARBA" id="ARBA00023194"/>
    </source>
</evidence>
<dbReference type="InterPro" id="IPR000873">
    <property type="entry name" value="AMP-dep_synth/lig_dom"/>
</dbReference>
<dbReference type="RefSeq" id="WP_094863348.1">
    <property type="nucleotide sequence ID" value="NZ_NKYE01000008.1"/>
</dbReference>
<feature type="region of interest" description="Disordered" evidence="6">
    <location>
        <begin position="211"/>
        <end position="230"/>
    </location>
</feature>
<comment type="caution">
    <text evidence="8">The sequence shown here is derived from an EMBL/GenBank/DDBJ whole genome shotgun (WGS) entry which is preliminary data.</text>
</comment>
<dbReference type="Proteomes" id="UP000242444">
    <property type="component" value="Unassembled WGS sequence"/>
</dbReference>
<dbReference type="OrthoDB" id="2472181at2"/>
<dbReference type="PROSITE" id="PS00012">
    <property type="entry name" value="PHOSPHOPANTETHEINE"/>
    <property type="match status" value="2"/>
</dbReference>
<dbReference type="FunFam" id="3.40.50.12780:FF:000012">
    <property type="entry name" value="Non-ribosomal peptide synthetase"/>
    <property type="match status" value="3"/>
</dbReference>
<dbReference type="SUPFAM" id="SSF56801">
    <property type="entry name" value="Acetyl-CoA synthetase-like"/>
    <property type="match status" value="3"/>
</dbReference>
<dbReference type="InterPro" id="IPR023213">
    <property type="entry name" value="CAT-like_dom_sf"/>
</dbReference>
<dbReference type="NCBIfam" id="TIGR01720">
    <property type="entry name" value="NRPS-para261"/>
    <property type="match status" value="1"/>
</dbReference>
<dbReference type="Gene3D" id="1.10.1200.10">
    <property type="entry name" value="ACP-like"/>
    <property type="match status" value="3"/>
</dbReference>
<dbReference type="FunFam" id="2.30.38.10:FF:000001">
    <property type="entry name" value="Non-ribosomal peptide synthetase PvdI"/>
    <property type="match status" value="1"/>
</dbReference>
<dbReference type="Pfam" id="PF00550">
    <property type="entry name" value="PP-binding"/>
    <property type="match status" value="3"/>
</dbReference>
<dbReference type="EMBL" id="NKYE01000008">
    <property type="protein sequence ID" value="OZM72250.1"/>
    <property type="molecule type" value="Genomic_DNA"/>
</dbReference>
<keyword evidence="9" id="KW-1185">Reference proteome</keyword>
<reference evidence="8 9" key="1">
    <citation type="submission" date="2017-07" db="EMBL/GenBank/DDBJ databases">
        <title>Amycolatopsis antarcticus sp. nov., isolated from the surface of an Antarcticus brown macroalga.</title>
        <authorList>
            <person name="Wang J."/>
            <person name="Leiva S."/>
            <person name="Huang J."/>
            <person name="Huang Y."/>
        </authorList>
    </citation>
    <scope>NUCLEOTIDE SEQUENCE [LARGE SCALE GENOMIC DNA]</scope>
    <source>
        <strain evidence="8 9">AU-G6</strain>
    </source>
</reference>
<dbReference type="PANTHER" id="PTHR45527:SF14">
    <property type="entry name" value="PLIPASTATIN SYNTHASE SUBUNIT B"/>
    <property type="match status" value="1"/>
</dbReference>
<dbReference type="GO" id="GO:0044550">
    <property type="term" value="P:secondary metabolite biosynthetic process"/>
    <property type="evidence" value="ECO:0007669"/>
    <property type="project" value="UniProtKB-ARBA"/>
</dbReference>
<dbReference type="GO" id="GO:0031177">
    <property type="term" value="F:phosphopantetheine binding"/>
    <property type="evidence" value="ECO:0007669"/>
    <property type="project" value="InterPro"/>
</dbReference>
<dbReference type="InterPro" id="IPR010071">
    <property type="entry name" value="AA_adenyl_dom"/>
</dbReference>
<evidence type="ECO:0000256" key="6">
    <source>
        <dbReference type="SAM" id="MobiDB-lite"/>
    </source>
</evidence>
<dbReference type="Pfam" id="PF00501">
    <property type="entry name" value="AMP-binding"/>
    <property type="match status" value="3"/>
</dbReference>
<evidence type="ECO:0000256" key="2">
    <source>
        <dbReference type="ARBA" id="ARBA00022450"/>
    </source>
</evidence>
<evidence type="ECO:0000313" key="9">
    <source>
        <dbReference type="Proteomes" id="UP000242444"/>
    </source>
</evidence>
<dbReference type="FunFam" id="3.30.300.30:FF:000010">
    <property type="entry name" value="Enterobactin synthetase component F"/>
    <property type="match status" value="1"/>
</dbReference>
<dbReference type="SUPFAM" id="SSF52777">
    <property type="entry name" value="CoA-dependent acyltransferases"/>
    <property type="match status" value="10"/>
</dbReference>
<dbReference type="CDD" id="cd19543">
    <property type="entry name" value="DCL_NRPS"/>
    <property type="match status" value="2"/>
</dbReference>
<dbReference type="InterPro" id="IPR025110">
    <property type="entry name" value="AMP-bd_C"/>
</dbReference>
<dbReference type="FunCoup" id="A0A263D1C7">
    <property type="interactions" value="3"/>
</dbReference>
<comment type="cofactor">
    <cofactor evidence="1">
        <name>pantetheine 4'-phosphate</name>
        <dbReference type="ChEBI" id="CHEBI:47942"/>
    </cofactor>
</comment>
<dbReference type="CDD" id="cd17643">
    <property type="entry name" value="A_NRPS_Cytc1-like"/>
    <property type="match status" value="1"/>
</dbReference>
<dbReference type="InterPro" id="IPR020806">
    <property type="entry name" value="PKS_PP-bd"/>
</dbReference>
<feature type="domain" description="Carrier" evidence="7">
    <location>
        <begin position="3530"/>
        <end position="3604"/>
    </location>
</feature>
<sequence length="4083" mass="433325">MPTRDSAARPLYPAAREIWLAQSIRPDSPGYNVGEYLDIEGEFDPTLFERALRRTVAECGTLNAGFALSGGEPVRVDRDRSGFPLTVADLRGEADPMSAARGWMRDEYAVPADLTGDSLFGFALLRVADDRHLWFSRYHHLVVDGVSVSLIARRVARVYTALAEGTGVPPCPFGTMRALDDAERDYAGTGGLDADRDFWTRELAALPEPVSLSRRPSGQGGFRRVTNGLPPRQRDALDRVCAGAGVRRSSMIVALTAAYLYRCTGTPDQVIGLVVAARQAPESRATPGMLSNVLPIRVRVEPGMDVAALAARAGTAIGSALRHQRFRMEDMRRAASSGEHPGPLCSAIVNIMAFDYDLRFGPCPATAHNLSTGVVDDIALSFYDRSDGHGLRIDVDADDAAYTGDEVAGHAGRITGLFEDVAATGAGTTVAGLPLLSDAEHEFLDAAADTAVKLPGGTASELFERQVLLHAARPAVVTATGDLTYAELNARANRLARLLVQRGAGPETVVALALHRSAEFIVAVLATWKTGAAYLPVDPAYPAARVEYMLADAAPAVTLTTTAIAAATPSLPADRLLVDDPAQAAELATHSGTNLTRKELPGPLDPGNPAYIIYTSGSTGRPKGVLVTHAGLPSVVHTHVVRFGIEAGSRVLQFTTPSFDMSVSEFVSALLTGAAAVVGAGGPPPAGPELPRLVHRYGVTHVTVPPVVLTTVEPAELPSGMTIMVGGEECPAELAQRWVSRVELHNGYGPTETTIFATTSGALTGTGTPPIGLPIANGAVYVLDTALRPVPVGVRGELYIGGHGLARGYLNRLGGTAAAFVANPFGTPGSRLYRTGDIVHWREDGMLEFIGRDDGQVKIRGRRIELGEIEAALGGHPDVAHAVVIVDEPESGPTRLLGYVVPTRTAGTVEVAELAERAARSLPEYMVPGTITLLDRVPVTPNGKLDRARLPRPRPGGDSPYRAPGSERERLVRSLFAELLGLDTVGADDSFFALGGDSILSLRLAGRLREHGLKVTTQQIFTARTVAALAEAAVAVPEGPVAGAGPAAPARRPARGPARRRDGVQVWPVTPLQRGLLFHSLFDESAADDYLVQFGVDFAGEVDGARLRSAVQAVFARHPGLRASFVLEGDREPVQVVAEEVSVPWTERDLSEMDDPDAAMETVLAADREVRLDVATAPLARCVLLRSAPGRARLVFTMHHLVFDGWSLPLLLRDVLASYEGRALDPAGSFADFVSWLGEQDTARHLAGWAAKLSDVDGPTLLGNGTPGAPARQDTLVLPAATAAAVTEWARGQGVTVNAVMRTAWSVVLGWLSGRSDVVFGTTVSGRPPELPGVDDIVGLFVNTVPVRVRLDPAESLGELVTRSHGEQTEMLGHQHVGLADIQREVGSGELFDTLYVYENYPVGPDGWGATADFTVTGVDGHDVNHYPLSIVVMPGETVRIRVTHRPDAVPSGIAARAVGALLRVLDGLPRTADRPVAALDLGQSAHPHPSTVTALPDTTVTALFEEHAATGGDRQAIVDGDLRLSYTELNTRANRLARAMLARGVGPGDTVALLIERSARFVVSALATVKAGAAYLPLAPEFPADRLAGILAEAAPALVVTGGPAVAAGSPDRLLRLDEEDTAAAIRARPGHDLGAAERGAPITGATPAYVIYTSGSTGRPKGVVVTHGALLNRLLWMRSHDHIRPGDRVLHKTPATFDVSVWEIFGPFACGATMVVAEHHGHQDPAYLAGLITGERVTVAHFVPSMLRAFLAEPAAADCAHTLRTVICSGEALPADLAARFQENFPARLWNLYGPTEAAVDVTAWTPPPGSLPAPALVPPIGTPVWNTRCYVLDPFLRPVADEVAGELYLAGDQLALGYLGRPELTADRFTADPFGPAGTRMYRTGDVVRRAPGGDLEYLGRSDQQVKVRGYRIEPGEVEAALNEAATVAASCVTVREDVPGVARIVAHVVPAPGAVPGSEALRAHAAAVLPEYMVPAVFVLIDRFPLSRNGKIDRAALPAPAGEKTSGGTEPGTPVERVLADAVASVLGRAEVGATDDFFALGGDSVLSIQVVGRAREAGLIITAREVFEHRTVTALARVARDGTGPRPDRGPAEDGPVPLTPIVSWLTGLGPDAIPGFHQSVVLRVPAAAGAGALTTALDALLDRHAALRLRLVHDDGWRLDARPRGSIRAAGCLTTVRAHAVADNDEAWRALVDETAAATANGLDPAAGVMLRAVWFDAGADRQGRLLLMVHHLAVDGVSWRVLLPELADAWATGAIGTPPPATSLRHWASALTDQAYEAARVRELPLWKAILDGPDPEPGVRPLDPRRDTVGSSRTLSVSLPAENTRALLTTLPAAYHAGVNDILLTGLALAIAEWRRTRGIGRDEVLVELEGHGREDVTGELDLSGTVGWFTTQFPVRLAPGTVTPAEVESGAAVLGRAIKRVKEQLAAIPDNGLGFGLLRHLNEDTAPELAARPRPRIGFNYLGRFPMPEAADWMPDPAFGPLAGGSDAAMPLAYPVAVNAMTEDHADGPVLTARWTWAGDVLPDDAVRELAEGWFAALTGLVAHARTAGGGRTPSDFPLVPLTIPRVEELEAANPDLADVWPVTPLQRGLLYHALAGEPGGDYLVQLGVDLAGRVDGARLRSAVRALFARHAALRVSFVRNGDADPVQVVSARVPVPWEERDLSDVDDPDRALDELLAADRADRFDVGSAPLARCALVRLDSGRSRLVLTVHHLLADGWSMPLLVRDLLAAHDGAATAPAPSFGDFLRWLSTRDTTAGLAAWSAALSDVDGSTILAQGEPSGEAVQESVVLPAGVTSSLVEWARGRGVTVNSAVRAVWSVVLGWLAGRSDVVFGTTVSGRPPELPGADETVGLFINTVPVRARIDPGESLARLVTRLQNEQAELLDHQHIALADIQREVGAGELFDTLYVYENYPLDEDALRSASGELTVTGLHGGDDSHYPLTVVVIPGERLEIRLRYRPESVPGRLVQPAADALHRVLGDIASHGDTPVGRLLPAAAPVPAARPDTGTITARFEALALSTPDAVAVVDGDRELTYAELNARANRLARLLVSHGAGPERVVALAVGRRAELVVAVLATLKSGATYLPVDPGYPAERIRFVLRDSAPVCVLATGAMPAGTGVPVLDPAGPAADTFPGTDLTDADRAGPLGTDNGAYIIYTSGSTGRPKGVVVPHGNVLRLFDATAHLFDFGHEDVWTLFHSYAFDFSVWEIWGPLLHGGTLVVVPHAVTRDTEEFLRLLVRERVTVLNQTPSAFEQLARADAADPLLGSRLSLRYVVFGGERLDFGRLRDWYTRHEQDAPRLVNMYGITETTVHVTHTELTAADTRGATGSRIGPPIADLRTHVLDGFLRPVPPGAAGELYVSGPGLARGYLGRTALTAGRFVADPFGAPGQRMYRTGDIVRHGPRGEPEYQGRADQQVKLRGFRIEPGEIESVLASAPGVAQAVVVVREDRPGAQRLVAYLAPADADTAAAAERAAADLPAHMVPAAYVALAAFPLTTNGKLDRAALPAPDFGALSSAAAPRTPTEAALCSMMAEILALPEIGVEDDFFAMGGDSIVSIRFVELVRRNGLALRPRDVLERRTVAALAEVVTATTGAAPELESEEGWGDLPATPIIERMRDDGGPIGAYHLSMAVRVPAQAEPDHIVAALQSVTDRHDALRMRLDRNGGEWSLTIGEPGSVRASDHFARVPSGAATSEEWIDVLARESVRRQEELDPDAGRVLSVVWLDAGPRQQGRLLVLLHHLVVDGVSWRILLPDLARAYEAAASGRTPELPRSGTPYRRWAEHLLTEAMEPLREKELDLWTGMFDGPDSLPGTPPLNRAADTLSAAGALPKDLPRDRTAALLRVPALFGVDLRDVLYAAFAVAFAEWRGNGREDVLVDLQAHGREPLAAGIEPSSTVGWFTAQFPLVLDPGGGRPAAGRADGPWLIEAARRVASQVASLPGNGIGYGLLRYLNPRTAPVLAELGDPRIAVNYLGRFPVGDRTACWEPTGEAGAAMGGGADEAMSFHRSLMLTVAVEDREDGPTLAARWFWPSRLFPDGRIAELADRWFEVLGGYAALAEDPVAVEWGGPR</sequence>
<dbReference type="InterPro" id="IPR006162">
    <property type="entry name" value="Ppantetheine_attach_site"/>
</dbReference>
<dbReference type="FunFam" id="3.40.50.980:FF:000002">
    <property type="entry name" value="Enterobactin synthetase component F"/>
    <property type="match status" value="2"/>
</dbReference>
<dbReference type="Pfam" id="PF00668">
    <property type="entry name" value="Condensation"/>
    <property type="match status" value="5"/>
</dbReference>
<keyword evidence="5" id="KW-0045">Antibiotic biosynthesis</keyword>
<dbReference type="InterPro" id="IPR036736">
    <property type="entry name" value="ACP-like_sf"/>
</dbReference>
<dbReference type="Gene3D" id="2.30.38.10">
    <property type="entry name" value="Luciferase, Domain 3"/>
    <property type="match status" value="1"/>
</dbReference>
<dbReference type="InParanoid" id="A0A263D1C7"/>
<name>A0A263D1C7_9PSEU</name>
<evidence type="ECO:0000256" key="1">
    <source>
        <dbReference type="ARBA" id="ARBA00001957"/>
    </source>
</evidence>
<accession>A0A263D1C7</accession>
<dbReference type="GO" id="GO:0003824">
    <property type="term" value="F:catalytic activity"/>
    <property type="evidence" value="ECO:0007669"/>
    <property type="project" value="UniProtKB-KW"/>
</dbReference>
<dbReference type="GO" id="GO:0008610">
    <property type="term" value="P:lipid biosynthetic process"/>
    <property type="evidence" value="ECO:0007669"/>
    <property type="project" value="UniProtKB-ARBA"/>
</dbReference>
<dbReference type="GO" id="GO:0017000">
    <property type="term" value="P:antibiotic biosynthetic process"/>
    <property type="evidence" value="ECO:0007669"/>
    <property type="project" value="UniProtKB-KW"/>
</dbReference>
<evidence type="ECO:0000259" key="7">
    <source>
        <dbReference type="PROSITE" id="PS50075"/>
    </source>
</evidence>
<feature type="region of interest" description="Disordered" evidence="6">
    <location>
        <begin position="942"/>
        <end position="967"/>
    </location>
</feature>
<dbReference type="InterPro" id="IPR042099">
    <property type="entry name" value="ANL_N_sf"/>
</dbReference>
<dbReference type="InterPro" id="IPR001242">
    <property type="entry name" value="Condensation_dom"/>
</dbReference>
<protein>
    <recommendedName>
        <fullName evidence="7">Carrier domain-containing protein</fullName>
    </recommendedName>
</protein>
<dbReference type="GO" id="GO:0005829">
    <property type="term" value="C:cytosol"/>
    <property type="evidence" value="ECO:0007669"/>
    <property type="project" value="TreeGrafter"/>
</dbReference>
<feature type="domain" description="Carrier" evidence="7">
    <location>
        <begin position="2014"/>
        <end position="2088"/>
    </location>
</feature>
<dbReference type="InterPro" id="IPR045851">
    <property type="entry name" value="AMP-bd_C_sf"/>
</dbReference>
<dbReference type="PANTHER" id="PTHR45527">
    <property type="entry name" value="NONRIBOSOMAL PEPTIDE SYNTHETASE"/>
    <property type="match status" value="1"/>
</dbReference>
<dbReference type="Gene3D" id="3.40.50.980">
    <property type="match status" value="2"/>
</dbReference>
<organism evidence="8 9">
    <name type="scientific">Amycolatopsis antarctica</name>
    <dbReference type="NCBI Taxonomy" id="1854586"/>
    <lineage>
        <taxon>Bacteria</taxon>
        <taxon>Bacillati</taxon>
        <taxon>Actinomycetota</taxon>
        <taxon>Actinomycetes</taxon>
        <taxon>Pseudonocardiales</taxon>
        <taxon>Pseudonocardiaceae</taxon>
        <taxon>Amycolatopsis</taxon>
    </lineage>
</organism>
<dbReference type="Gene3D" id="3.30.300.30">
    <property type="match status" value="3"/>
</dbReference>
<dbReference type="PROSITE" id="PS50075">
    <property type="entry name" value="CARRIER"/>
    <property type="match status" value="3"/>
</dbReference>
<dbReference type="FunFam" id="3.40.50.980:FF:000001">
    <property type="entry name" value="Non-ribosomal peptide synthetase"/>
    <property type="match status" value="3"/>
</dbReference>
<dbReference type="SUPFAM" id="SSF47336">
    <property type="entry name" value="ACP-like"/>
    <property type="match status" value="3"/>
</dbReference>
<dbReference type="SMART" id="SM00823">
    <property type="entry name" value="PKS_PP"/>
    <property type="match status" value="3"/>
</dbReference>
<gene>
    <name evidence="8" type="ORF">CFN78_14595</name>
</gene>
<dbReference type="InterPro" id="IPR020845">
    <property type="entry name" value="AMP-binding_CS"/>
</dbReference>
<dbReference type="InterPro" id="IPR010060">
    <property type="entry name" value="NRPS_synth"/>
</dbReference>
<evidence type="ECO:0000256" key="4">
    <source>
        <dbReference type="ARBA" id="ARBA00022737"/>
    </source>
</evidence>
<dbReference type="GO" id="GO:0043041">
    <property type="term" value="P:amino acid activation for nonribosomal peptide biosynthetic process"/>
    <property type="evidence" value="ECO:0007669"/>
    <property type="project" value="TreeGrafter"/>
</dbReference>
<feature type="domain" description="Carrier" evidence="7">
    <location>
        <begin position="963"/>
        <end position="1037"/>
    </location>
</feature>
<keyword evidence="2" id="KW-0596">Phosphopantetheine</keyword>
<dbReference type="CDD" id="cd19534">
    <property type="entry name" value="E_NRPS"/>
    <property type="match status" value="1"/>
</dbReference>
<dbReference type="CDD" id="cd17646">
    <property type="entry name" value="A_NRPS_AB3403-like"/>
    <property type="match status" value="1"/>
</dbReference>
<keyword evidence="3" id="KW-0597">Phosphoprotein</keyword>
<feature type="region of interest" description="Disordered" evidence="6">
    <location>
        <begin position="1043"/>
        <end position="1062"/>
    </location>
</feature>
<dbReference type="InterPro" id="IPR009081">
    <property type="entry name" value="PP-bd_ACP"/>
</dbReference>
<dbReference type="Gene3D" id="3.40.50.12780">
    <property type="entry name" value="N-terminal domain of ligase-like"/>
    <property type="match status" value="2"/>
</dbReference>
<dbReference type="NCBIfam" id="NF003417">
    <property type="entry name" value="PRK04813.1"/>
    <property type="match status" value="3"/>
</dbReference>
<evidence type="ECO:0000256" key="3">
    <source>
        <dbReference type="ARBA" id="ARBA00022553"/>
    </source>
</evidence>
<keyword evidence="4" id="KW-0677">Repeat</keyword>
<evidence type="ECO:0000313" key="8">
    <source>
        <dbReference type="EMBL" id="OZM72250.1"/>
    </source>
</evidence>
<dbReference type="Gene3D" id="3.30.559.30">
    <property type="entry name" value="Nonribosomal peptide synthetase, condensation domain"/>
    <property type="match status" value="5"/>
</dbReference>
<dbReference type="PROSITE" id="PS00455">
    <property type="entry name" value="AMP_BINDING"/>
    <property type="match status" value="3"/>
</dbReference>
<dbReference type="NCBIfam" id="TIGR01733">
    <property type="entry name" value="AA-adenyl-dom"/>
    <property type="match status" value="3"/>
</dbReference>
<dbReference type="Pfam" id="PF13193">
    <property type="entry name" value="AMP-binding_C"/>
    <property type="match status" value="3"/>
</dbReference>
<dbReference type="Gene3D" id="3.30.559.10">
    <property type="entry name" value="Chloramphenicol acetyltransferase-like domain"/>
    <property type="match status" value="5"/>
</dbReference>